<dbReference type="InterPro" id="IPR000175">
    <property type="entry name" value="Na/ntran_symport"/>
</dbReference>
<dbReference type="PROSITE" id="PS00610">
    <property type="entry name" value="NA_NEUROTRAN_SYMP_1"/>
    <property type="match status" value="2"/>
</dbReference>
<keyword evidence="3 16" id="KW-0813">Transport</keyword>
<feature type="transmembrane region" description="Helical" evidence="17">
    <location>
        <begin position="453"/>
        <end position="471"/>
    </location>
</feature>
<comment type="subcellular location">
    <subcellularLocation>
        <location evidence="1">Membrane</location>
        <topology evidence="1">Multi-pass membrane protein</topology>
    </subcellularLocation>
</comment>
<evidence type="ECO:0000256" key="1">
    <source>
        <dbReference type="ARBA" id="ARBA00004141"/>
    </source>
</evidence>
<dbReference type="GO" id="GO:0046872">
    <property type="term" value="F:metal ion binding"/>
    <property type="evidence" value="ECO:0007669"/>
    <property type="project" value="UniProtKB-KW"/>
</dbReference>
<dbReference type="PROSITE" id="PS00754">
    <property type="entry name" value="NA_NEUROTRAN_SYMP_2"/>
    <property type="match status" value="2"/>
</dbReference>
<feature type="transmembrane region" description="Helical" evidence="17">
    <location>
        <begin position="352"/>
        <end position="373"/>
    </location>
</feature>
<reference evidence="19" key="2">
    <citation type="submission" date="2018-07" db="EMBL/GenBank/DDBJ databases">
        <authorList>
            <person name="Quirk P.G."/>
            <person name="Krulwich T.A."/>
        </authorList>
    </citation>
    <scope>NUCLEOTIDE SEQUENCE</scope>
</reference>
<evidence type="ECO:0000256" key="8">
    <source>
        <dbReference type="ARBA" id="ARBA00023053"/>
    </source>
</evidence>
<evidence type="ECO:0000256" key="13">
    <source>
        <dbReference type="ARBA" id="ARBA00037785"/>
    </source>
</evidence>
<evidence type="ECO:0000256" key="6">
    <source>
        <dbReference type="ARBA" id="ARBA00022970"/>
    </source>
</evidence>
<evidence type="ECO:0000256" key="12">
    <source>
        <dbReference type="ARBA" id="ARBA00023201"/>
    </source>
</evidence>
<organism evidence="19">
    <name type="scientific">Culicoides sonorensis</name>
    <name type="common">Biting midge</name>
    <dbReference type="NCBI Taxonomy" id="179676"/>
    <lineage>
        <taxon>Eukaryota</taxon>
        <taxon>Metazoa</taxon>
        <taxon>Ecdysozoa</taxon>
        <taxon>Arthropoda</taxon>
        <taxon>Hexapoda</taxon>
        <taxon>Insecta</taxon>
        <taxon>Pterygota</taxon>
        <taxon>Neoptera</taxon>
        <taxon>Endopterygota</taxon>
        <taxon>Diptera</taxon>
        <taxon>Nematocera</taxon>
        <taxon>Chironomoidea</taxon>
        <taxon>Ceratopogonidae</taxon>
        <taxon>Ceratopogoninae</taxon>
        <taxon>Culicoides</taxon>
        <taxon>Monoculicoides</taxon>
    </lineage>
</organism>
<feature type="binding site" evidence="14">
    <location>
        <position position="706"/>
    </location>
    <ligand>
        <name>Na(+)</name>
        <dbReference type="ChEBI" id="CHEBI:29101"/>
        <label>1</label>
    </ligand>
</feature>
<feature type="transmembrane region" description="Helical" evidence="17">
    <location>
        <begin position="869"/>
        <end position="888"/>
    </location>
</feature>
<dbReference type="AlphaFoldDB" id="A0A336M8P7"/>
<feature type="binding site" evidence="14">
    <location>
        <position position="710"/>
    </location>
    <ligand>
        <name>Na(+)</name>
        <dbReference type="ChEBI" id="CHEBI:29101"/>
        <label>1</label>
    </ligand>
</feature>
<feature type="disulfide bond" evidence="15">
    <location>
        <begin position="808"/>
        <end position="816"/>
    </location>
</feature>
<dbReference type="EMBL" id="UFQS01000674">
    <property type="protein sequence ID" value="SSX06064.1"/>
    <property type="molecule type" value="Genomic_DNA"/>
</dbReference>
<dbReference type="GO" id="GO:0089718">
    <property type="term" value="P:amino acid import across plasma membrane"/>
    <property type="evidence" value="ECO:0007669"/>
    <property type="project" value="TreeGrafter"/>
</dbReference>
<proteinExistence type="inferred from homology"/>
<evidence type="ECO:0000313" key="18">
    <source>
        <dbReference type="EMBL" id="SSX06064.1"/>
    </source>
</evidence>
<feature type="transmembrane region" description="Helical" evidence="17">
    <location>
        <begin position="273"/>
        <end position="303"/>
    </location>
</feature>
<evidence type="ECO:0000256" key="9">
    <source>
        <dbReference type="ARBA" id="ARBA00023065"/>
    </source>
</evidence>
<dbReference type="NCBIfam" id="NF037979">
    <property type="entry name" value="Na_transp"/>
    <property type="match status" value="1"/>
</dbReference>
<feature type="transmembrane region" description="Helical" evidence="17">
    <location>
        <begin position="1106"/>
        <end position="1129"/>
    </location>
</feature>
<sequence>MNMSNRHGEVNAAFDNTEVDLSDQVPKSASIVNGTSQYANGHSAANGNGIESKKKDEKVEKGVVEHGHDRPTWGNSIEFLLSCISMSVGLGNIWRFPFTAFENGGGAFLIPYIVVLLIIGKPMYYLEMTMGQFSSNGSVKMWDVIPILRGVGVGQILATTCVLTYYTSLIAITIHYMLSSFSSELPWAKCKDGWENCVDSTLTGQSFLNTSNATRMSSSEYYFLNVVIKEKGNINDGIGTPDWLLAIYLFAAWVVIFLIIVRGVRSSGKASYFLALFPYLVLIILLIRACTLEGSIDGIIYFFKPQWGELLNPKVWYSATTQAFFSLNIGMGTIVMFASYNKFDHNITRDCFIVTIMDTFTSILAGTTIFAILGNLAHNLGVDDIRDVVRSGTGLAFISYPDAIAKFDWMPQLFSVLFFFMLFVLGVGSAVALQSAINTVIWDQMTHIKYWKVASCVSISGFLIGLVYITPGGQWILDLVDHFGGTFLIFALVILEITAIFWIYGIENLSIDLQFMSRKIVSLYWRFTWVFLTPIFMLIIFIYYLVLLENPKHGKEEYPTPTLISGWMIFAVGVLFVPVFAAIRIFRSRKLGIWTAIQTSFKPNKMWGPKSPKIKTEWLRFKDEIIQHRNTVAYQENHSQNGTKPSHIVRISISTNSTQTPTVINSKDPETLPHDISEIEKHTKDHKRPTWGNGIEFLMSCISLSVGIGNIWRFPFTAYENGGGAFVIPYLIVLVFIGRPMYYLEMAIGQFISKGHVKMWELAPFMKGIGIGQTLCICFIVSYYAVILAIAFNYMVDSFSATLPWATCLPEWGNNCVDSVVTVNESARSLIAMDDGDGKQSSSELYFLNEILHEKDNIDSGIGMPSLKLSLYLLLAWTIVFLVMVRGVKSSGKASYFLALFPYVVLFTLLIRAVTLDGSWDGIKFFLTPQWDQLLRPKVWRKAVEQCFFSLSVALGPIFMFSSYNRFDHNIYRDAAIVSIMDTFTSLLAGVTVFGILGSLAANTGKPIENVIKSGAGLAFISYPDAIAKFEHVPQLFSVLFFVMLLTLGIGSCVGMHAAAITAVWDHYPKQKYWKFALGGCILGFFSGLVYVTPGGQWMLTLVDEYGGVFLVLALAIMEIVTISWIYGLENICLDIEFMTKRHVGFYWRICWGIITPFCMIFLFVYALVSYENPTYASKNFPEIYYAIGWSLFLIGIVQVPLWFFYELGHRHDGDLFDTFITGLKPSPKWGPKALNNKLEWIKFKKDKIEQRKNKSELQNFSGFKKRIYLLLGLY</sequence>
<keyword evidence="4 16" id="KW-0812">Transmembrane</keyword>
<protein>
    <recommendedName>
        <fullName evidence="16">Transporter</fullName>
    </recommendedName>
</protein>
<feature type="transmembrane region" description="Helical" evidence="17">
    <location>
        <begin position="1076"/>
        <end position="1094"/>
    </location>
</feature>
<feature type="transmembrane region" description="Helical" evidence="17">
    <location>
        <begin position="315"/>
        <end position="340"/>
    </location>
</feature>
<keyword evidence="14" id="KW-0479">Metal-binding</keyword>
<keyword evidence="5 16" id="KW-0769">Symport</keyword>
<reference evidence="18" key="1">
    <citation type="submission" date="2018-04" db="EMBL/GenBank/DDBJ databases">
        <authorList>
            <person name="Go L.Y."/>
            <person name="Mitchell J.A."/>
        </authorList>
    </citation>
    <scope>NUCLEOTIDE SEQUENCE</scope>
    <source>
        <tissue evidence="18">Whole organism</tissue>
    </source>
</reference>
<feature type="binding site" evidence="14">
    <location>
        <position position="1048"/>
    </location>
    <ligand>
        <name>Na(+)</name>
        <dbReference type="ChEBI" id="CHEBI:29101"/>
        <label>1</label>
    </ligand>
</feature>
<feature type="binding site" evidence="14">
    <location>
        <position position="950"/>
    </location>
    <ligand>
        <name>Na(+)</name>
        <dbReference type="ChEBI" id="CHEBI:29101"/>
        <label>1</label>
    </ligand>
</feature>
<evidence type="ECO:0000256" key="7">
    <source>
        <dbReference type="ARBA" id="ARBA00022989"/>
    </source>
</evidence>
<gene>
    <name evidence="19" type="primary">CSON013408</name>
</gene>
<dbReference type="PANTHER" id="PTHR11616:SF321">
    <property type="entry name" value="SODIUM-DEPENDENT NUTRIENT AMINO ACID TRANSPORTER 1-RELATED"/>
    <property type="match status" value="1"/>
</dbReference>
<feature type="binding site" evidence="14">
    <location>
        <position position="1052"/>
    </location>
    <ligand>
        <name>Na(+)</name>
        <dbReference type="ChEBI" id="CHEBI:29101"/>
        <label>1</label>
    </ligand>
</feature>
<evidence type="ECO:0000256" key="16">
    <source>
        <dbReference type="RuleBase" id="RU003732"/>
    </source>
</evidence>
<feature type="transmembrane region" description="Helical" evidence="17">
    <location>
        <begin position="416"/>
        <end position="441"/>
    </location>
</feature>
<feature type="transmembrane region" description="Helical" evidence="17">
    <location>
        <begin position="1039"/>
        <end position="1064"/>
    </location>
</feature>
<feature type="transmembrane region" description="Helical" evidence="17">
    <location>
        <begin position="1150"/>
        <end position="1169"/>
    </location>
</feature>
<dbReference type="GO" id="GO:0005886">
    <property type="term" value="C:plasma membrane"/>
    <property type="evidence" value="ECO:0007669"/>
    <property type="project" value="TreeGrafter"/>
</dbReference>
<name>A0A336M8P7_CULSO</name>
<evidence type="ECO:0000256" key="15">
    <source>
        <dbReference type="PIRSR" id="PIRSR600175-2"/>
    </source>
</evidence>
<feature type="transmembrane region" description="Helical" evidence="17">
    <location>
        <begin position="976"/>
        <end position="997"/>
    </location>
</feature>
<dbReference type="EMBL" id="UFQT01000674">
    <property type="protein sequence ID" value="SSX26420.1"/>
    <property type="molecule type" value="Genomic_DNA"/>
</dbReference>
<dbReference type="CDD" id="cd10324">
    <property type="entry name" value="SLC6sbd"/>
    <property type="match status" value="2"/>
</dbReference>
<dbReference type="PRINTS" id="PR00176">
    <property type="entry name" value="NANEUSMPORT"/>
</dbReference>
<dbReference type="PROSITE" id="PS50267">
    <property type="entry name" value="NA_NEUROTRAN_SYMP_3"/>
    <property type="match status" value="2"/>
</dbReference>
<evidence type="ECO:0000256" key="14">
    <source>
        <dbReference type="PIRSR" id="PIRSR600175-1"/>
    </source>
</evidence>
<evidence type="ECO:0000256" key="2">
    <source>
        <dbReference type="ARBA" id="ARBA00006459"/>
    </source>
</evidence>
<keyword evidence="9" id="KW-0406">Ion transport</keyword>
<evidence type="ECO:0000256" key="10">
    <source>
        <dbReference type="ARBA" id="ARBA00023136"/>
    </source>
</evidence>
<evidence type="ECO:0000256" key="5">
    <source>
        <dbReference type="ARBA" id="ARBA00022847"/>
    </source>
</evidence>
<feature type="transmembrane region" description="Helical" evidence="17">
    <location>
        <begin position="566"/>
        <end position="586"/>
    </location>
</feature>
<comment type="similarity">
    <text evidence="2 16">Belongs to the sodium:neurotransmitter symporter (SNF) (TC 2.A.22) family.</text>
</comment>
<evidence type="ECO:0000256" key="4">
    <source>
        <dbReference type="ARBA" id="ARBA00022692"/>
    </source>
</evidence>
<accession>A0A336M8P7</accession>
<dbReference type="InterPro" id="IPR037272">
    <property type="entry name" value="SNS_sf"/>
</dbReference>
<feature type="transmembrane region" description="Helical" evidence="17">
    <location>
        <begin position="483"/>
        <end position="506"/>
    </location>
</feature>
<feature type="transmembrane region" description="Helical" evidence="17">
    <location>
        <begin position="691"/>
        <end position="712"/>
    </location>
</feature>
<feature type="transmembrane region" description="Helical" evidence="17">
    <location>
        <begin position="243"/>
        <end position="261"/>
    </location>
</feature>
<dbReference type="OMA" id="ACANKSK"/>
<dbReference type="VEuPathDB" id="VectorBase:CSON013408"/>
<feature type="transmembrane region" description="Helical" evidence="17">
    <location>
        <begin position="943"/>
        <end position="964"/>
    </location>
</feature>
<feature type="transmembrane region" description="Helical" evidence="17">
    <location>
        <begin position="527"/>
        <end position="546"/>
    </location>
</feature>
<keyword evidence="15" id="KW-1015">Disulfide bond</keyword>
<feature type="transmembrane region" description="Helical" evidence="17">
    <location>
        <begin position="765"/>
        <end position="795"/>
    </location>
</feature>
<dbReference type="PANTHER" id="PTHR11616">
    <property type="entry name" value="SODIUM/CHLORIDE DEPENDENT TRANSPORTER"/>
    <property type="match status" value="1"/>
</dbReference>
<keyword evidence="10 17" id="KW-0472">Membrane</keyword>
<keyword evidence="7 17" id="KW-1133">Transmembrane helix</keyword>
<dbReference type="GO" id="GO:0005283">
    <property type="term" value="F:amino acid:sodium symporter activity"/>
    <property type="evidence" value="ECO:0007669"/>
    <property type="project" value="TreeGrafter"/>
</dbReference>
<evidence type="ECO:0000313" key="19">
    <source>
        <dbReference type="EMBL" id="SSX26420.1"/>
    </source>
</evidence>
<dbReference type="GO" id="GO:0015179">
    <property type="term" value="F:L-amino acid transmembrane transporter activity"/>
    <property type="evidence" value="ECO:0007669"/>
    <property type="project" value="TreeGrafter"/>
</dbReference>
<keyword evidence="8 14" id="KW-0915">Sodium</keyword>
<keyword evidence="11" id="KW-0325">Glycoprotein</keyword>
<evidence type="ECO:0000256" key="17">
    <source>
        <dbReference type="SAM" id="Phobius"/>
    </source>
</evidence>
<feature type="transmembrane region" description="Helical" evidence="17">
    <location>
        <begin position="724"/>
        <end position="744"/>
    </location>
</feature>
<feature type="transmembrane region" description="Helical" evidence="17">
    <location>
        <begin position="1184"/>
        <end position="1206"/>
    </location>
</feature>
<evidence type="ECO:0000256" key="11">
    <source>
        <dbReference type="ARBA" id="ARBA00023180"/>
    </source>
</evidence>
<keyword evidence="6" id="KW-0029">Amino-acid transport</keyword>
<feature type="transmembrane region" description="Helical" evidence="17">
    <location>
        <begin position="895"/>
        <end position="915"/>
    </location>
</feature>
<evidence type="ECO:0000256" key="3">
    <source>
        <dbReference type="ARBA" id="ARBA00022448"/>
    </source>
</evidence>
<keyword evidence="12" id="KW-0739">Sodium transport</keyword>
<feature type="transmembrane region" description="Helical" evidence="17">
    <location>
        <begin position="147"/>
        <end position="178"/>
    </location>
</feature>
<comment type="function">
    <text evidence="13">Unusual broad substrate spectrum amino acid:sodium cotransporter that promotes absorption of the D isomers of essential amino acids. Neutral amino acids are the preferred substrates, especially methionine and phenylalanine.</text>
</comment>
<dbReference type="SUPFAM" id="SSF161070">
    <property type="entry name" value="SNF-like"/>
    <property type="match status" value="2"/>
</dbReference>
<feature type="transmembrane region" description="Helical" evidence="17">
    <location>
        <begin position="108"/>
        <end position="126"/>
    </location>
</feature>
<dbReference type="Pfam" id="PF00209">
    <property type="entry name" value="SNF"/>
    <property type="match status" value="2"/>
</dbReference>